<proteinExistence type="predicted"/>
<reference evidence="1" key="2">
    <citation type="submission" date="2020-07" db="EMBL/GenBank/DDBJ databases">
        <authorList>
            <person name="Vera ALvarez R."/>
            <person name="Arias-Moreno D.M."/>
            <person name="Jimenez-Jacinto V."/>
            <person name="Jimenez-Bremont J.F."/>
            <person name="Swaminathan K."/>
            <person name="Moose S.P."/>
            <person name="Guerrero-Gonzalez M.L."/>
            <person name="Marino-Ramirez L."/>
            <person name="Landsman D."/>
            <person name="Rodriguez-Kessler M."/>
            <person name="Delgado-Sanchez P."/>
        </authorList>
    </citation>
    <scope>NUCLEOTIDE SEQUENCE</scope>
    <source>
        <tissue evidence="1">Cladode</tissue>
    </source>
</reference>
<dbReference type="AlphaFoldDB" id="A0A7C9EL29"/>
<evidence type="ECO:0000313" key="1">
    <source>
        <dbReference type="EMBL" id="MBA4670700.1"/>
    </source>
</evidence>
<accession>A0A7C9EL29</accession>
<name>A0A7C9EL29_OPUST</name>
<dbReference type="EMBL" id="GISG01248418">
    <property type="protein sequence ID" value="MBA4670700.1"/>
    <property type="molecule type" value="Transcribed_RNA"/>
</dbReference>
<protein>
    <submittedName>
        <fullName evidence="1">Uncharacterized protein</fullName>
    </submittedName>
</protein>
<reference evidence="1" key="1">
    <citation type="journal article" date="2013" name="J. Plant Res.">
        <title>Effect of fungi and light on seed germination of three Opuntia species from semiarid lands of central Mexico.</title>
        <authorList>
            <person name="Delgado-Sanchez P."/>
            <person name="Jimenez-Bremont J.F."/>
            <person name="Guerrero-Gonzalez Mde L."/>
            <person name="Flores J."/>
        </authorList>
    </citation>
    <scope>NUCLEOTIDE SEQUENCE</scope>
    <source>
        <tissue evidence="1">Cladode</tissue>
    </source>
</reference>
<sequence>MLQFSPFSVTVKSSFPSFFRTSSPSWHLSRASQICSSVYSSSGSKLLRTVPSNMVGSCGIMLNLDRRSCSPIEEMLMPSMVICPAAGSIIRNSACMRVVLPLPVLPTIPVFFPPWKVHVIPRNTSGIWGA</sequence>
<organism evidence="1">
    <name type="scientific">Opuntia streptacantha</name>
    <name type="common">Prickly pear cactus</name>
    <name type="synonym">Opuntia cardona</name>
    <dbReference type="NCBI Taxonomy" id="393608"/>
    <lineage>
        <taxon>Eukaryota</taxon>
        <taxon>Viridiplantae</taxon>
        <taxon>Streptophyta</taxon>
        <taxon>Embryophyta</taxon>
        <taxon>Tracheophyta</taxon>
        <taxon>Spermatophyta</taxon>
        <taxon>Magnoliopsida</taxon>
        <taxon>eudicotyledons</taxon>
        <taxon>Gunneridae</taxon>
        <taxon>Pentapetalae</taxon>
        <taxon>Caryophyllales</taxon>
        <taxon>Cactineae</taxon>
        <taxon>Cactaceae</taxon>
        <taxon>Opuntioideae</taxon>
        <taxon>Opuntia</taxon>
    </lineage>
</organism>